<organism evidence="3 4">
    <name type="scientific">Amycolatopsis sacchari</name>
    <dbReference type="NCBI Taxonomy" id="115433"/>
    <lineage>
        <taxon>Bacteria</taxon>
        <taxon>Bacillati</taxon>
        <taxon>Actinomycetota</taxon>
        <taxon>Actinomycetes</taxon>
        <taxon>Pseudonocardiales</taxon>
        <taxon>Pseudonocardiaceae</taxon>
        <taxon>Amycolatopsis</taxon>
    </lineage>
</organism>
<dbReference type="AlphaFoldDB" id="A0A1I3W570"/>
<dbReference type="InterPro" id="IPR051416">
    <property type="entry name" value="phD-YefM_TA_antitoxins"/>
</dbReference>
<gene>
    <name evidence="3" type="ORF">SAMN05421835_112123</name>
</gene>
<evidence type="ECO:0000256" key="2">
    <source>
        <dbReference type="RuleBase" id="RU362080"/>
    </source>
</evidence>
<reference evidence="3 4" key="1">
    <citation type="submission" date="2016-10" db="EMBL/GenBank/DDBJ databases">
        <authorList>
            <person name="de Groot N.N."/>
        </authorList>
    </citation>
    <scope>NUCLEOTIDE SEQUENCE [LARGE SCALE GENOMIC DNA]</scope>
    <source>
        <strain evidence="3 4">DSM 44468</strain>
    </source>
</reference>
<evidence type="ECO:0000313" key="3">
    <source>
        <dbReference type="EMBL" id="SFK02748.1"/>
    </source>
</evidence>
<dbReference type="Proteomes" id="UP000199025">
    <property type="component" value="Unassembled WGS sequence"/>
</dbReference>
<dbReference type="SUPFAM" id="SSF143120">
    <property type="entry name" value="YefM-like"/>
    <property type="match status" value="1"/>
</dbReference>
<dbReference type="Pfam" id="PF02604">
    <property type="entry name" value="PhdYeFM_antitox"/>
    <property type="match status" value="1"/>
</dbReference>
<dbReference type="InterPro" id="IPR036165">
    <property type="entry name" value="YefM-like_sf"/>
</dbReference>
<dbReference type="InterPro" id="IPR006442">
    <property type="entry name" value="Antitoxin_Phd/YefM"/>
</dbReference>
<comment type="similarity">
    <text evidence="1 2">Belongs to the phD/YefM antitoxin family.</text>
</comment>
<name>A0A1I3W570_9PSEU</name>
<protein>
    <recommendedName>
        <fullName evidence="2">Antitoxin</fullName>
    </recommendedName>
</protein>
<dbReference type="STRING" id="115433.SAMN05421835_112123"/>
<proteinExistence type="inferred from homology"/>
<dbReference type="EMBL" id="FORP01000012">
    <property type="protein sequence ID" value="SFK02748.1"/>
    <property type="molecule type" value="Genomic_DNA"/>
</dbReference>
<dbReference type="PANTHER" id="PTHR35377">
    <property type="entry name" value="ANTITOXIN VAPB49-RELATED-RELATED"/>
    <property type="match status" value="1"/>
</dbReference>
<accession>A0A1I3W570</accession>
<evidence type="ECO:0000256" key="1">
    <source>
        <dbReference type="ARBA" id="ARBA00009981"/>
    </source>
</evidence>
<dbReference type="OrthoDB" id="557859at2"/>
<keyword evidence="4" id="KW-1185">Reference proteome</keyword>
<comment type="function">
    <text evidence="2">Antitoxin component of a type II toxin-antitoxin (TA) system.</text>
</comment>
<dbReference type="Gene3D" id="3.40.1620.10">
    <property type="entry name" value="YefM-like domain"/>
    <property type="match status" value="1"/>
</dbReference>
<dbReference type="RefSeq" id="WP_091510165.1">
    <property type="nucleotide sequence ID" value="NZ_CBDQZW010000026.1"/>
</dbReference>
<evidence type="ECO:0000313" key="4">
    <source>
        <dbReference type="Proteomes" id="UP000199025"/>
    </source>
</evidence>
<sequence length="95" mass="10800">MTAVTVREFSYNPSAIFARVEKGETIEVTKHGDVVAVLVPPPRKQSRFDELVAQGAIRPAERNLTTRDLDQYTRINVPDDVDPLAILLEMREHER</sequence>
<dbReference type="NCBIfam" id="TIGR01552">
    <property type="entry name" value="phd_fam"/>
    <property type="match status" value="1"/>
</dbReference>